<dbReference type="AlphaFoldDB" id="A0A7U2FB80"/>
<dbReference type="OrthoDB" id="5413827at2759"/>
<gene>
    <name evidence="1" type="ORF">JI435_050620</name>
</gene>
<evidence type="ECO:0008006" key="3">
    <source>
        <dbReference type="Google" id="ProtNLM"/>
    </source>
</evidence>
<dbReference type="PANTHER" id="PTHR42085">
    <property type="entry name" value="F-BOX DOMAIN-CONTAINING PROTEIN"/>
    <property type="match status" value="1"/>
</dbReference>
<dbReference type="PANTHER" id="PTHR42085:SF1">
    <property type="entry name" value="F-BOX DOMAIN-CONTAINING PROTEIN"/>
    <property type="match status" value="1"/>
</dbReference>
<proteinExistence type="predicted"/>
<keyword evidence="2" id="KW-1185">Reference proteome</keyword>
<dbReference type="Proteomes" id="UP000663193">
    <property type="component" value="Chromosome 13"/>
</dbReference>
<name>A0A7U2FB80_PHANO</name>
<protein>
    <recommendedName>
        <fullName evidence="3">F-box domain-containing protein</fullName>
    </recommendedName>
</protein>
<evidence type="ECO:0000313" key="1">
    <source>
        <dbReference type="EMBL" id="QRD02093.1"/>
    </source>
</evidence>
<dbReference type="VEuPathDB" id="FungiDB:JI435_050620"/>
<sequence length="210" mass="24301">MKVLKQRRGAKRQNISYRTLGDVLRSIREDVGLNSHTPLLRLPAEIRNEIYDYTFSGEIVGVNTKRIWAGHVTAKHQKHNSLLALHQTCRQLRRETRHSLYTHAIFRFDRIDSDSGIAKLGREVYQAIQSVKLHDRYVSLIVDLHSICPELRKSALKGWVVGDFAALKNVYSHMSREDFGKTKEDKIFEQGVRCMFGKQDLVVRVIECIE</sequence>
<dbReference type="InterPro" id="IPR038883">
    <property type="entry name" value="AN11006-like"/>
</dbReference>
<reference evidence="2" key="1">
    <citation type="journal article" date="2021" name="BMC Genomics">
        <title>Chromosome-level genome assembly and manually-curated proteome of model necrotroph Parastagonospora nodorum Sn15 reveals a genome-wide trove of candidate effector homologs, and redundancy of virulence-related functions within an accessory chromosome.</title>
        <authorList>
            <person name="Bertazzoni S."/>
            <person name="Jones D.A.B."/>
            <person name="Phan H.T."/>
            <person name="Tan K.-C."/>
            <person name="Hane J.K."/>
        </authorList>
    </citation>
    <scope>NUCLEOTIDE SEQUENCE [LARGE SCALE GENOMIC DNA]</scope>
    <source>
        <strain evidence="2">SN15 / ATCC MYA-4574 / FGSC 10173)</strain>
    </source>
</reference>
<dbReference type="EMBL" id="CP069035">
    <property type="protein sequence ID" value="QRD02093.1"/>
    <property type="molecule type" value="Genomic_DNA"/>
</dbReference>
<accession>A0A7U2FB80</accession>
<organism evidence="1 2">
    <name type="scientific">Phaeosphaeria nodorum (strain SN15 / ATCC MYA-4574 / FGSC 10173)</name>
    <name type="common">Glume blotch fungus</name>
    <name type="synonym">Parastagonospora nodorum</name>
    <dbReference type="NCBI Taxonomy" id="321614"/>
    <lineage>
        <taxon>Eukaryota</taxon>
        <taxon>Fungi</taxon>
        <taxon>Dikarya</taxon>
        <taxon>Ascomycota</taxon>
        <taxon>Pezizomycotina</taxon>
        <taxon>Dothideomycetes</taxon>
        <taxon>Pleosporomycetidae</taxon>
        <taxon>Pleosporales</taxon>
        <taxon>Pleosporineae</taxon>
        <taxon>Phaeosphaeriaceae</taxon>
        <taxon>Parastagonospora</taxon>
    </lineage>
</organism>
<evidence type="ECO:0000313" key="2">
    <source>
        <dbReference type="Proteomes" id="UP000663193"/>
    </source>
</evidence>